<dbReference type="EMBL" id="NGFP01000026">
    <property type="protein sequence ID" value="OUC98066.1"/>
    <property type="molecule type" value="Genomic_DNA"/>
</dbReference>
<gene>
    <name evidence="3" type="ORF">CA984_08410</name>
</gene>
<proteinExistence type="predicted"/>
<dbReference type="InterPro" id="IPR046291">
    <property type="entry name" value="DUF6328"/>
</dbReference>
<evidence type="ECO:0000313" key="3">
    <source>
        <dbReference type="EMBL" id="OUC98066.1"/>
    </source>
</evidence>
<keyword evidence="2" id="KW-1133">Transmembrane helix</keyword>
<comment type="caution">
    <text evidence="3">The sequence shown here is derived from an EMBL/GenBank/DDBJ whole genome shotgun (WGS) entry which is preliminary data.</text>
</comment>
<organism evidence="3 4">
    <name type="scientific">Streptosporangium minutum</name>
    <dbReference type="NCBI Taxonomy" id="569862"/>
    <lineage>
        <taxon>Bacteria</taxon>
        <taxon>Bacillati</taxon>
        <taxon>Actinomycetota</taxon>
        <taxon>Actinomycetes</taxon>
        <taxon>Streptosporangiales</taxon>
        <taxon>Streptosporangiaceae</taxon>
        <taxon>Streptosporangium</taxon>
    </lineage>
</organism>
<name>A0A243RST6_9ACTN</name>
<evidence type="ECO:0000256" key="1">
    <source>
        <dbReference type="SAM" id="MobiDB-lite"/>
    </source>
</evidence>
<protein>
    <submittedName>
        <fullName evidence="3">Uncharacterized protein</fullName>
    </submittedName>
</protein>
<feature type="transmembrane region" description="Helical" evidence="2">
    <location>
        <begin position="121"/>
        <end position="141"/>
    </location>
</feature>
<feature type="compositionally biased region" description="Basic and acidic residues" evidence="1">
    <location>
        <begin position="13"/>
        <end position="35"/>
    </location>
</feature>
<keyword evidence="2" id="KW-0812">Transmembrane</keyword>
<feature type="transmembrane region" description="Helical" evidence="2">
    <location>
        <begin position="47"/>
        <end position="67"/>
    </location>
</feature>
<dbReference type="AlphaFoldDB" id="A0A243RST6"/>
<evidence type="ECO:0000313" key="4">
    <source>
        <dbReference type="Proteomes" id="UP000194761"/>
    </source>
</evidence>
<accession>A0A243RST6</accession>
<feature type="compositionally biased region" description="Polar residues" evidence="1">
    <location>
        <begin position="1"/>
        <end position="12"/>
    </location>
</feature>
<evidence type="ECO:0000256" key="2">
    <source>
        <dbReference type="SAM" id="Phobius"/>
    </source>
</evidence>
<sequence length="181" mass="19635">MPCMNQPEQVQNDGREPDGSRSAEEPEPGESHKERVDRELGELMQGLRVAVTGVQVLFAFLLTLPFAAGFHKVDALGRWLFFIALLSAALASICFITPAAQHRLLFRTGLKEKMLHRANELGIAGAVGLAIAMTSSVALVAETVINAWPAALFGGVIALASGWLWILQPIVDLYRTKDVKS</sequence>
<feature type="region of interest" description="Disordered" evidence="1">
    <location>
        <begin position="1"/>
        <end position="35"/>
    </location>
</feature>
<dbReference type="Pfam" id="PF19853">
    <property type="entry name" value="DUF6328"/>
    <property type="match status" value="1"/>
</dbReference>
<feature type="transmembrane region" description="Helical" evidence="2">
    <location>
        <begin position="147"/>
        <end position="167"/>
    </location>
</feature>
<reference evidence="3 4" key="1">
    <citation type="submission" date="2017-05" db="EMBL/GenBank/DDBJ databases">
        <title>Biotechnological potential of actinobacteria isolated from South African environments.</title>
        <authorList>
            <person name="Le Roes-Hill M."/>
            <person name="Prins A."/>
            <person name="Durrell K.A."/>
        </authorList>
    </citation>
    <scope>NUCLEOTIDE SEQUENCE [LARGE SCALE GENOMIC DNA]</scope>
    <source>
        <strain evidence="3">M26</strain>
    </source>
</reference>
<feature type="transmembrane region" description="Helical" evidence="2">
    <location>
        <begin position="79"/>
        <end position="100"/>
    </location>
</feature>
<dbReference type="Proteomes" id="UP000194761">
    <property type="component" value="Unassembled WGS sequence"/>
</dbReference>
<keyword evidence="4" id="KW-1185">Reference proteome</keyword>
<keyword evidence="2" id="KW-0472">Membrane</keyword>